<dbReference type="EMBL" id="JBDJPC010000009">
    <property type="protein sequence ID" value="KAL1492175.1"/>
    <property type="molecule type" value="Genomic_DNA"/>
</dbReference>
<evidence type="ECO:0000259" key="2">
    <source>
        <dbReference type="PROSITE" id="PS50279"/>
    </source>
</evidence>
<dbReference type="Gene3D" id="4.10.410.10">
    <property type="entry name" value="Pancreatic trypsin inhibitor Kunitz domain"/>
    <property type="match status" value="1"/>
</dbReference>
<dbReference type="InterPro" id="IPR002223">
    <property type="entry name" value="Kunitz_BPTI"/>
</dbReference>
<accession>A0ABD1ECM3</accession>
<name>A0ABD1ECM3_HYPHA</name>
<evidence type="ECO:0000256" key="1">
    <source>
        <dbReference type="SAM" id="SignalP"/>
    </source>
</evidence>
<proteinExistence type="predicted"/>
<protein>
    <recommendedName>
        <fullName evidence="2">BPTI/Kunitz inhibitor domain-containing protein</fullName>
    </recommendedName>
</protein>
<reference evidence="3 4" key="1">
    <citation type="submission" date="2024-05" db="EMBL/GenBank/DDBJ databases">
        <title>Genetic variation in Jamaican populations of the coffee berry borer (Hypothenemus hampei).</title>
        <authorList>
            <person name="Errbii M."/>
            <person name="Myrie A."/>
        </authorList>
    </citation>
    <scope>NUCLEOTIDE SEQUENCE [LARGE SCALE GENOMIC DNA]</scope>
    <source>
        <strain evidence="3">JA-Hopewell-2020-01-JO</strain>
        <tissue evidence="3">Whole body</tissue>
    </source>
</reference>
<dbReference type="AlphaFoldDB" id="A0ABD1ECM3"/>
<sequence>MTRSIFALVIIVFLVTNSIVGAKVLQEVPEITRKIHGSYGSFRDFTARDCNQPHENNGMRCSNQESPAFAYHWNNELKGCERVIYKGCGSTRNNFVTERDCNSQAKPICNK</sequence>
<dbReference type="Proteomes" id="UP001566132">
    <property type="component" value="Unassembled WGS sequence"/>
</dbReference>
<evidence type="ECO:0000313" key="3">
    <source>
        <dbReference type="EMBL" id="KAL1492175.1"/>
    </source>
</evidence>
<feature type="signal peptide" evidence="1">
    <location>
        <begin position="1"/>
        <end position="22"/>
    </location>
</feature>
<keyword evidence="1" id="KW-0732">Signal</keyword>
<evidence type="ECO:0000313" key="4">
    <source>
        <dbReference type="Proteomes" id="UP001566132"/>
    </source>
</evidence>
<comment type="caution">
    <text evidence="3">The sequence shown here is derived from an EMBL/GenBank/DDBJ whole genome shotgun (WGS) entry which is preliminary data.</text>
</comment>
<feature type="domain" description="BPTI/Kunitz inhibitor" evidence="2">
    <location>
        <begin position="50"/>
        <end position="105"/>
    </location>
</feature>
<dbReference type="PROSITE" id="PS50279">
    <property type="entry name" value="BPTI_KUNITZ_2"/>
    <property type="match status" value="1"/>
</dbReference>
<keyword evidence="4" id="KW-1185">Reference proteome</keyword>
<feature type="chain" id="PRO_5044778556" description="BPTI/Kunitz inhibitor domain-containing protein" evidence="1">
    <location>
        <begin position="23"/>
        <end position="111"/>
    </location>
</feature>
<organism evidence="3 4">
    <name type="scientific">Hypothenemus hampei</name>
    <name type="common">Coffee berry borer</name>
    <dbReference type="NCBI Taxonomy" id="57062"/>
    <lineage>
        <taxon>Eukaryota</taxon>
        <taxon>Metazoa</taxon>
        <taxon>Ecdysozoa</taxon>
        <taxon>Arthropoda</taxon>
        <taxon>Hexapoda</taxon>
        <taxon>Insecta</taxon>
        <taxon>Pterygota</taxon>
        <taxon>Neoptera</taxon>
        <taxon>Endopterygota</taxon>
        <taxon>Coleoptera</taxon>
        <taxon>Polyphaga</taxon>
        <taxon>Cucujiformia</taxon>
        <taxon>Curculionidae</taxon>
        <taxon>Scolytinae</taxon>
        <taxon>Hypothenemus</taxon>
    </lineage>
</organism>
<dbReference type="SMART" id="SM00131">
    <property type="entry name" value="KU"/>
    <property type="match status" value="1"/>
</dbReference>
<dbReference type="SUPFAM" id="SSF57362">
    <property type="entry name" value="BPTI-like"/>
    <property type="match status" value="1"/>
</dbReference>
<dbReference type="InterPro" id="IPR036880">
    <property type="entry name" value="Kunitz_BPTI_sf"/>
</dbReference>
<dbReference type="Pfam" id="PF00014">
    <property type="entry name" value="Kunitz_BPTI"/>
    <property type="match status" value="1"/>
</dbReference>
<gene>
    <name evidence="3" type="ORF">ABEB36_012661</name>
</gene>